<dbReference type="UniPathway" id="UPA00143"/>
<dbReference type="SUPFAM" id="SSF54695">
    <property type="entry name" value="POZ domain"/>
    <property type="match status" value="1"/>
</dbReference>
<evidence type="ECO:0000259" key="4">
    <source>
        <dbReference type="Pfam" id="PF03931"/>
    </source>
</evidence>
<dbReference type="SMART" id="SM00512">
    <property type="entry name" value="Skp1"/>
    <property type="match status" value="1"/>
</dbReference>
<dbReference type="PANTHER" id="PTHR11165">
    <property type="entry name" value="SKP1"/>
    <property type="match status" value="1"/>
</dbReference>
<dbReference type="GO" id="GO:0009867">
    <property type="term" value="P:jasmonic acid mediated signaling pathway"/>
    <property type="evidence" value="ECO:0007669"/>
    <property type="project" value="UniProtKB-ARBA"/>
</dbReference>
<comment type="pathway">
    <text evidence="1">Protein modification; protein ubiquitination.</text>
</comment>
<accession>A0A6A6L950</accession>
<comment type="caution">
    <text evidence="5">The sequence shown here is derived from an EMBL/GenBank/DDBJ whole genome shotgun (WGS) entry which is preliminary data.</text>
</comment>
<dbReference type="Pfam" id="PF03931">
    <property type="entry name" value="Skp1_POZ"/>
    <property type="match status" value="1"/>
</dbReference>
<feature type="domain" description="SKP1 component POZ" evidence="4">
    <location>
        <begin position="5"/>
        <end position="67"/>
    </location>
</feature>
<comment type="similarity">
    <text evidence="2">Belongs to the SKP1 family.</text>
</comment>
<dbReference type="GO" id="GO:0016567">
    <property type="term" value="P:protein ubiquitination"/>
    <property type="evidence" value="ECO:0007669"/>
    <property type="project" value="UniProtKB-UniPathway"/>
</dbReference>
<gene>
    <name evidence="5" type="ORF">GH714_006773</name>
</gene>
<dbReference type="InterPro" id="IPR016897">
    <property type="entry name" value="SKP1"/>
</dbReference>
<dbReference type="Gene3D" id="3.30.710.10">
    <property type="entry name" value="Potassium Channel Kv1.1, Chain A"/>
    <property type="match status" value="1"/>
</dbReference>
<evidence type="ECO:0000256" key="1">
    <source>
        <dbReference type="ARBA" id="ARBA00004906"/>
    </source>
</evidence>
<reference evidence="5 6" key="1">
    <citation type="journal article" date="2020" name="Mol. Plant">
        <title>The Chromosome-Based Rubber Tree Genome Provides New Insights into Spurge Genome Evolution and Rubber Biosynthesis.</title>
        <authorList>
            <person name="Liu J."/>
            <person name="Shi C."/>
            <person name="Shi C.C."/>
            <person name="Li W."/>
            <person name="Zhang Q.J."/>
            <person name="Zhang Y."/>
            <person name="Li K."/>
            <person name="Lu H.F."/>
            <person name="Shi C."/>
            <person name="Zhu S.T."/>
            <person name="Xiao Z.Y."/>
            <person name="Nan H."/>
            <person name="Yue Y."/>
            <person name="Zhu X.G."/>
            <person name="Wu Y."/>
            <person name="Hong X.N."/>
            <person name="Fan G.Y."/>
            <person name="Tong Y."/>
            <person name="Zhang D."/>
            <person name="Mao C.L."/>
            <person name="Liu Y.L."/>
            <person name="Hao S.J."/>
            <person name="Liu W.Q."/>
            <person name="Lv M.Q."/>
            <person name="Zhang H.B."/>
            <person name="Liu Y."/>
            <person name="Hu-Tang G.R."/>
            <person name="Wang J.P."/>
            <person name="Wang J.H."/>
            <person name="Sun Y.H."/>
            <person name="Ni S.B."/>
            <person name="Chen W.B."/>
            <person name="Zhang X.C."/>
            <person name="Jiao Y.N."/>
            <person name="Eichler E.E."/>
            <person name="Li G.H."/>
            <person name="Liu X."/>
            <person name="Gao L.Z."/>
        </authorList>
    </citation>
    <scope>NUCLEOTIDE SEQUENCE [LARGE SCALE GENOMIC DNA]</scope>
    <source>
        <strain evidence="6">cv. GT1</strain>
        <tissue evidence="5">Leaf</tissue>
    </source>
</reference>
<sequence length="316" mass="34778">MSTGKKITLKSLDEETFEVDEAVALESQTIKHMIEVIEDDCADNCIPLPNVTSKILSKVIEYCKKHVDTSKSDDRPSSVDDELKAWDAEFVKVDQATLFDLILQPLLIVNYIRAPVPLPQIVLSLLTTSTAYNNGVRTLNFPLVQVIDPNTSSRDGLHVGFWDLTAAAIPETCGHAMEVPESTLNSGGSFPLTVSCVSLPIHAAIMSTPGAAISGCKARKNRATIYLCLSLWYLQRNYRPECKRIVGIRDFALRMFLVMEEGPLAEKYATAGAGLYFVTAVVGKIVATGFLWKFSNLSTINCLKHLNEFLFTAADL</sequence>
<dbReference type="Proteomes" id="UP000467840">
    <property type="component" value="Chromosome 1"/>
</dbReference>
<organism evidence="5 6">
    <name type="scientific">Hevea brasiliensis</name>
    <name type="common">Para rubber tree</name>
    <name type="synonym">Siphonia brasiliensis</name>
    <dbReference type="NCBI Taxonomy" id="3981"/>
    <lineage>
        <taxon>Eukaryota</taxon>
        <taxon>Viridiplantae</taxon>
        <taxon>Streptophyta</taxon>
        <taxon>Embryophyta</taxon>
        <taxon>Tracheophyta</taxon>
        <taxon>Spermatophyta</taxon>
        <taxon>Magnoliopsida</taxon>
        <taxon>eudicotyledons</taxon>
        <taxon>Gunneridae</taxon>
        <taxon>Pentapetalae</taxon>
        <taxon>rosids</taxon>
        <taxon>fabids</taxon>
        <taxon>Malpighiales</taxon>
        <taxon>Euphorbiaceae</taxon>
        <taxon>Crotonoideae</taxon>
        <taxon>Micrandreae</taxon>
        <taxon>Hevea</taxon>
    </lineage>
</organism>
<evidence type="ECO:0000256" key="2">
    <source>
        <dbReference type="ARBA" id="ARBA00009993"/>
    </source>
</evidence>
<dbReference type="InterPro" id="IPR001232">
    <property type="entry name" value="SKP1-like"/>
</dbReference>
<name>A0A6A6L950_HEVBR</name>
<dbReference type="CDD" id="cd18322">
    <property type="entry name" value="BTB_POZ_SKP1"/>
    <property type="match status" value="1"/>
</dbReference>
<evidence type="ECO:0000256" key="3">
    <source>
        <dbReference type="ARBA" id="ARBA00022786"/>
    </source>
</evidence>
<keyword evidence="6" id="KW-1185">Reference proteome</keyword>
<proteinExistence type="inferred from homology"/>
<keyword evidence="3" id="KW-0833">Ubl conjugation pathway</keyword>
<protein>
    <recommendedName>
        <fullName evidence="4">SKP1 component POZ domain-containing protein</fullName>
    </recommendedName>
</protein>
<dbReference type="AlphaFoldDB" id="A0A6A6L950"/>
<dbReference type="EMBL" id="JAAGAX010000011">
    <property type="protein sequence ID" value="KAF2297961.1"/>
    <property type="molecule type" value="Genomic_DNA"/>
</dbReference>
<dbReference type="InterPro" id="IPR016073">
    <property type="entry name" value="Skp1_comp_POZ"/>
</dbReference>
<dbReference type="InterPro" id="IPR011333">
    <property type="entry name" value="SKP1/BTB/POZ_sf"/>
</dbReference>
<dbReference type="GO" id="GO:0006511">
    <property type="term" value="P:ubiquitin-dependent protein catabolic process"/>
    <property type="evidence" value="ECO:0007669"/>
    <property type="project" value="InterPro"/>
</dbReference>
<evidence type="ECO:0000313" key="6">
    <source>
        <dbReference type="Proteomes" id="UP000467840"/>
    </source>
</evidence>
<evidence type="ECO:0000313" key="5">
    <source>
        <dbReference type="EMBL" id="KAF2297961.1"/>
    </source>
</evidence>